<dbReference type="PROSITE" id="PS50110">
    <property type="entry name" value="RESPONSE_REGULATORY"/>
    <property type="match status" value="1"/>
</dbReference>
<gene>
    <name evidence="4" type="ORF">FHW37_11724</name>
</gene>
<evidence type="ECO:0000259" key="3">
    <source>
        <dbReference type="PROSITE" id="PS50110"/>
    </source>
</evidence>
<dbReference type="InterPro" id="IPR011006">
    <property type="entry name" value="CheY-like_superfamily"/>
</dbReference>
<evidence type="ECO:0000313" key="4">
    <source>
        <dbReference type="EMBL" id="TWF43936.1"/>
    </source>
</evidence>
<dbReference type="AlphaFoldDB" id="A0A561Q0P1"/>
<dbReference type="PANTHER" id="PTHR44591">
    <property type="entry name" value="STRESS RESPONSE REGULATOR PROTEIN 1"/>
    <property type="match status" value="1"/>
</dbReference>
<evidence type="ECO:0000313" key="5">
    <source>
        <dbReference type="Proteomes" id="UP000320653"/>
    </source>
</evidence>
<dbReference type="PANTHER" id="PTHR44591:SF25">
    <property type="entry name" value="CHEMOTAXIS TWO-COMPONENT RESPONSE REGULATOR"/>
    <property type="match status" value="1"/>
</dbReference>
<evidence type="ECO:0000256" key="2">
    <source>
        <dbReference type="PROSITE-ProRule" id="PRU00169"/>
    </source>
</evidence>
<dbReference type="Pfam" id="PF00072">
    <property type="entry name" value="Response_reg"/>
    <property type="match status" value="1"/>
</dbReference>
<keyword evidence="1 2" id="KW-0597">Phosphoprotein</keyword>
<dbReference type="SMART" id="SM00448">
    <property type="entry name" value="REC"/>
    <property type="match status" value="1"/>
</dbReference>
<accession>A0A561Q0P1</accession>
<keyword evidence="5" id="KW-1185">Reference proteome</keyword>
<feature type="modified residue" description="4-aspartylphosphate" evidence="2">
    <location>
        <position position="55"/>
    </location>
</feature>
<reference evidence="4 5" key="1">
    <citation type="submission" date="2019-06" db="EMBL/GenBank/DDBJ databases">
        <title>Sorghum-associated microbial communities from plants grown in Nebraska, USA.</title>
        <authorList>
            <person name="Schachtman D."/>
        </authorList>
    </citation>
    <scope>NUCLEOTIDE SEQUENCE [LARGE SCALE GENOMIC DNA]</scope>
    <source>
        <strain evidence="4 5">1225</strain>
    </source>
</reference>
<evidence type="ECO:0000256" key="1">
    <source>
        <dbReference type="ARBA" id="ARBA00022553"/>
    </source>
</evidence>
<dbReference type="GO" id="GO:0000160">
    <property type="term" value="P:phosphorelay signal transduction system"/>
    <property type="evidence" value="ECO:0007669"/>
    <property type="project" value="InterPro"/>
</dbReference>
<dbReference type="Gene3D" id="3.40.50.2300">
    <property type="match status" value="1"/>
</dbReference>
<dbReference type="EMBL" id="VIWP01000017">
    <property type="protein sequence ID" value="TWF43936.1"/>
    <property type="molecule type" value="Genomic_DNA"/>
</dbReference>
<dbReference type="Proteomes" id="UP000320653">
    <property type="component" value="Unassembled WGS sequence"/>
</dbReference>
<dbReference type="InterPro" id="IPR001789">
    <property type="entry name" value="Sig_transdc_resp-reg_receiver"/>
</dbReference>
<dbReference type="InterPro" id="IPR050595">
    <property type="entry name" value="Bact_response_regulator"/>
</dbReference>
<protein>
    <submittedName>
        <fullName evidence="4">Response regulator receiver domain-containing protein</fullName>
    </submittedName>
</protein>
<sequence>MVEKCLIGIVDDDIDLPIALSSLLRSLGYRSECFSSAATLLSRGSLQDFCCIISDVHMPAMTGLELSRRLGDIEAGIPIILMTGRMETGLEEKAYASGAKAFLTKPFDFEKLSATLEEALVR</sequence>
<feature type="domain" description="Response regulatory" evidence="3">
    <location>
        <begin position="6"/>
        <end position="120"/>
    </location>
</feature>
<proteinExistence type="predicted"/>
<name>A0A561Q0P1_9HYPH</name>
<comment type="caution">
    <text evidence="4">The sequence shown here is derived from an EMBL/GenBank/DDBJ whole genome shotgun (WGS) entry which is preliminary data.</text>
</comment>
<dbReference type="SUPFAM" id="SSF52172">
    <property type="entry name" value="CheY-like"/>
    <property type="match status" value="1"/>
</dbReference>
<organism evidence="4 5">
    <name type="scientific">Neorhizobium alkalisoli</name>
    <dbReference type="NCBI Taxonomy" id="528178"/>
    <lineage>
        <taxon>Bacteria</taxon>
        <taxon>Pseudomonadati</taxon>
        <taxon>Pseudomonadota</taxon>
        <taxon>Alphaproteobacteria</taxon>
        <taxon>Hyphomicrobiales</taxon>
        <taxon>Rhizobiaceae</taxon>
        <taxon>Rhizobium/Agrobacterium group</taxon>
        <taxon>Neorhizobium</taxon>
    </lineage>
</organism>